<evidence type="ECO:0000313" key="5">
    <source>
        <dbReference type="EMBL" id="NNU78367.1"/>
    </source>
</evidence>
<dbReference type="InterPro" id="IPR052021">
    <property type="entry name" value="Type-I_RS_S_subunit"/>
</dbReference>
<keyword evidence="5" id="KW-0255">Endonuclease</keyword>
<dbReference type="PANTHER" id="PTHR30408">
    <property type="entry name" value="TYPE-1 RESTRICTION ENZYME ECOKI SPECIFICITY PROTEIN"/>
    <property type="match status" value="1"/>
</dbReference>
<dbReference type="CDD" id="cd17257">
    <property type="entry name" value="RMtype1_S_EcoBI-TRD1-CR1_like"/>
    <property type="match status" value="1"/>
</dbReference>
<feature type="domain" description="Type I restriction modification DNA specificity" evidence="4">
    <location>
        <begin position="242"/>
        <end position="405"/>
    </location>
</feature>
<dbReference type="GO" id="GO:0004519">
    <property type="term" value="F:endonuclease activity"/>
    <property type="evidence" value="ECO:0007669"/>
    <property type="project" value="UniProtKB-KW"/>
</dbReference>
<organism evidence="5 6">
    <name type="scientific">Clostridium estertheticum</name>
    <dbReference type="NCBI Taxonomy" id="238834"/>
    <lineage>
        <taxon>Bacteria</taxon>
        <taxon>Bacillati</taxon>
        <taxon>Bacillota</taxon>
        <taxon>Clostridia</taxon>
        <taxon>Eubacteriales</taxon>
        <taxon>Clostridiaceae</taxon>
        <taxon>Clostridium</taxon>
    </lineage>
</organism>
<dbReference type="GeneID" id="83592394"/>
<proteinExistence type="inferred from homology"/>
<protein>
    <submittedName>
        <fullName evidence="5">Restriction endonuclease subunit S</fullName>
    </submittedName>
</protein>
<evidence type="ECO:0000256" key="2">
    <source>
        <dbReference type="ARBA" id="ARBA00022747"/>
    </source>
</evidence>
<feature type="domain" description="Type I restriction modification DNA specificity" evidence="4">
    <location>
        <begin position="23"/>
        <end position="187"/>
    </location>
</feature>
<keyword evidence="3" id="KW-0238">DNA-binding</keyword>
<dbReference type="CDD" id="cd17517">
    <property type="entry name" value="RMtype1_S_EcoKI_StySPI-TRD2-CR2_like"/>
    <property type="match status" value="1"/>
</dbReference>
<name>A0A7Y3T1D8_9CLOT</name>
<dbReference type="AlphaFoldDB" id="A0A7Y3T1D8"/>
<dbReference type="Proteomes" id="UP000531659">
    <property type="component" value="Unassembled WGS sequence"/>
</dbReference>
<evidence type="ECO:0000259" key="4">
    <source>
        <dbReference type="Pfam" id="PF01420"/>
    </source>
</evidence>
<evidence type="ECO:0000313" key="6">
    <source>
        <dbReference type="Proteomes" id="UP000531659"/>
    </source>
</evidence>
<dbReference type="Gene3D" id="3.90.220.20">
    <property type="entry name" value="DNA methylase specificity domains"/>
    <property type="match status" value="2"/>
</dbReference>
<gene>
    <name evidence="5" type="ORF">HLQ16_20860</name>
</gene>
<dbReference type="PANTHER" id="PTHR30408:SF12">
    <property type="entry name" value="TYPE I RESTRICTION ENZYME MJAVIII SPECIFICITY SUBUNIT"/>
    <property type="match status" value="1"/>
</dbReference>
<keyword evidence="5" id="KW-0540">Nuclease</keyword>
<evidence type="ECO:0000256" key="1">
    <source>
        <dbReference type="ARBA" id="ARBA00010923"/>
    </source>
</evidence>
<accession>A0A7Y3T1D8</accession>
<dbReference type="SUPFAM" id="SSF116734">
    <property type="entry name" value="DNA methylase specificity domain"/>
    <property type="match status" value="2"/>
</dbReference>
<reference evidence="5 6" key="1">
    <citation type="submission" date="2020-05" db="EMBL/GenBank/DDBJ databases">
        <title>Complete genome of Clostridium estertheticum subspecies estertheticum, isolated from Vacuum packed lamb meat from New Zealand imported to Switzerland.</title>
        <authorList>
            <person name="Wambui J."/>
            <person name="Stevens M.J.A."/>
            <person name="Stephan R."/>
        </authorList>
    </citation>
    <scope>NUCLEOTIDE SEQUENCE [LARGE SCALE GENOMIC DNA]</scope>
    <source>
        <strain evidence="5 6">CEST001</strain>
    </source>
</reference>
<dbReference type="InterPro" id="IPR044946">
    <property type="entry name" value="Restrct_endonuc_typeI_TRD_sf"/>
</dbReference>
<comment type="caution">
    <text evidence="5">The sequence shown here is derived from an EMBL/GenBank/DDBJ whole genome shotgun (WGS) entry which is preliminary data.</text>
</comment>
<dbReference type="GO" id="GO:0009307">
    <property type="term" value="P:DNA restriction-modification system"/>
    <property type="evidence" value="ECO:0007669"/>
    <property type="project" value="UniProtKB-KW"/>
</dbReference>
<evidence type="ECO:0000256" key="3">
    <source>
        <dbReference type="ARBA" id="ARBA00023125"/>
    </source>
</evidence>
<dbReference type="InterPro" id="IPR000055">
    <property type="entry name" value="Restrct_endonuc_typeI_TRD"/>
</dbReference>
<keyword evidence="5" id="KW-0378">Hydrolase</keyword>
<dbReference type="Gene3D" id="1.10.287.1120">
    <property type="entry name" value="Bipartite methylase S protein"/>
    <property type="match status" value="1"/>
</dbReference>
<keyword evidence="2" id="KW-0680">Restriction system</keyword>
<sequence>MEFRYRNEEEMKDSGCEWIGSIPNEWDTSRIGDYSVIIQGYPFKSEKFNNFKKGYPLIRIRDLFSTNLETYYDGEYVNLAEINKGDLLVGMDGDFNVCVWNGPMALLNQRLCKIKPINIDKEYYKYILQQPLKIINDLTYYTTVKHLSIYDIQKVRFTMPLLLEQEKIANFLDEKTAHFNTIISKKEYLIKTLEEAKKSLISEVVTGKVKVVKTSAGYELVKRKKEEMKDSGVEWLGDVTREWNVKRLRFLGDLQNGISKAGEEFGFGYPFVSYGDVYRNMSLISSVKGLVNSTLSDRKIYSVLEGDVLFTRTSETVEEIGFAATCLETINDATFAGFLIRFRPFKEKLYKGFSKYYFRCYLNRRFFVKEMNLVTRASLSQNLLKNLEVPLPSYEEQIEIYLALEYKVGGIDSSITKLRYQLEKIKEAKQSLISEAVTGKIEILD</sequence>
<comment type="similarity">
    <text evidence="1">Belongs to the type-I restriction system S methylase family.</text>
</comment>
<dbReference type="EMBL" id="JABEYB010000022">
    <property type="protein sequence ID" value="NNU78367.1"/>
    <property type="molecule type" value="Genomic_DNA"/>
</dbReference>
<dbReference type="RefSeq" id="WP_171298937.1">
    <property type="nucleotide sequence ID" value="NZ_CP077615.1"/>
</dbReference>
<dbReference type="GO" id="GO:0003677">
    <property type="term" value="F:DNA binding"/>
    <property type="evidence" value="ECO:0007669"/>
    <property type="project" value="UniProtKB-KW"/>
</dbReference>
<dbReference type="Pfam" id="PF01420">
    <property type="entry name" value="Methylase_S"/>
    <property type="match status" value="2"/>
</dbReference>